<dbReference type="SUPFAM" id="SSF51735">
    <property type="entry name" value="NAD(P)-binding Rossmann-fold domains"/>
    <property type="match status" value="1"/>
</dbReference>
<dbReference type="NCBIfam" id="NF005754">
    <property type="entry name" value="PRK07578.1"/>
    <property type="match status" value="1"/>
</dbReference>
<protein>
    <recommendedName>
        <fullName evidence="5">Short chain dehydrogenase</fullName>
    </recommendedName>
</protein>
<dbReference type="InterPro" id="IPR051122">
    <property type="entry name" value="SDR_DHRS6-like"/>
</dbReference>
<keyword evidence="2" id="KW-0560">Oxidoreductase</keyword>
<keyword evidence="4" id="KW-1185">Reference proteome</keyword>
<dbReference type="PANTHER" id="PTHR43477">
    <property type="entry name" value="DIHYDROANTICAPSIN 7-DEHYDROGENASE"/>
    <property type="match status" value="1"/>
</dbReference>
<dbReference type="InterPro" id="IPR002347">
    <property type="entry name" value="SDR_fam"/>
</dbReference>
<dbReference type="RefSeq" id="WP_008306198.1">
    <property type="nucleotide sequence ID" value="NZ_BAEK01000078.1"/>
</dbReference>
<dbReference type="CDD" id="cd11731">
    <property type="entry name" value="Lin1944_like_SDR_c"/>
    <property type="match status" value="1"/>
</dbReference>
<reference evidence="3 4" key="1">
    <citation type="journal article" date="2014" name="Environ. Microbiol.">
        <title>Comparative genomics of the marine bacterial genus Glaciecola reveals the high degree of genomic diversity and genomic characteristic for cold adaptation.</title>
        <authorList>
            <person name="Qin Q.L."/>
            <person name="Xie B.B."/>
            <person name="Yu Y."/>
            <person name="Shu Y.L."/>
            <person name="Rong J.C."/>
            <person name="Zhang Y.J."/>
            <person name="Zhao D.L."/>
            <person name="Chen X.L."/>
            <person name="Zhang X.Y."/>
            <person name="Chen B."/>
            <person name="Zhou B.C."/>
            <person name="Zhang Y.Z."/>
        </authorList>
    </citation>
    <scope>NUCLEOTIDE SEQUENCE [LARGE SCALE GENOMIC DNA]</scope>
    <source>
        <strain evidence="3 4">NO2</strain>
    </source>
</reference>
<dbReference type="EMBL" id="BAEK01000078">
    <property type="protein sequence ID" value="GAC07265.1"/>
    <property type="molecule type" value="Genomic_DNA"/>
</dbReference>
<sequence>MKIVLIGATGIIGKAVSQELHDHEVINVGFIGGDYQVDIENRASIAALFKEVGYVDAVISTTGLIEFAPLNELTIEQFQTTVNNKILGHINLFQIAKPYIKQGGSITFTSGYVAQNPMPGSSAVSLVNAALDAFVKAAALDLGDSLHINTVSPRFVKETMLLMGMNSETGISAADTAKAYRHSIEGQETGQSFDVVDYIN</sequence>
<evidence type="ECO:0000256" key="2">
    <source>
        <dbReference type="ARBA" id="ARBA00023002"/>
    </source>
</evidence>
<organism evidence="3 4">
    <name type="scientific">Paraglaciecola agarilytica NO2</name>
    <dbReference type="NCBI Taxonomy" id="1125747"/>
    <lineage>
        <taxon>Bacteria</taxon>
        <taxon>Pseudomonadati</taxon>
        <taxon>Pseudomonadota</taxon>
        <taxon>Gammaproteobacteria</taxon>
        <taxon>Alteromonadales</taxon>
        <taxon>Alteromonadaceae</taxon>
        <taxon>Paraglaciecola</taxon>
    </lineage>
</organism>
<accession>A0ABQ0ICZ9</accession>
<dbReference type="Proteomes" id="UP000008372">
    <property type="component" value="Unassembled WGS sequence"/>
</dbReference>
<name>A0ABQ0ICZ9_9ALTE</name>
<comment type="caution">
    <text evidence="3">The sequence shown here is derived from an EMBL/GenBank/DDBJ whole genome shotgun (WGS) entry which is preliminary data.</text>
</comment>
<evidence type="ECO:0000313" key="3">
    <source>
        <dbReference type="EMBL" id="GAC07265.1"/>
    </source>
</evidence>
<dbReference type="Gene3D" id="3.40.50.720">
    <property type="entry name" value="NAD(P)-binding Rossmann-like Domain"/>
    <property type="match status" value="1"/>
</dbReference>
<evidence type="ECO:0008006" key="5">
    <source>
        <dbReference type="Google" id="ProtNLM"/>
    </source>
</evidence>
<comment type="similarity">
    <text evidence="1">Belongs to the short-chain dehydrogenases/reductases (SDR) family.</text>
</comment>
<evidence type="ECO:0000313" key="4">
    <source>
        <dbReference type="Proteomes" id="UP000008372"/>
    </source>
</evidence>
<dbReference type="PRINTS" id="PR00081">
    <property type="entry name" value="GDHRDH"/>
</dbReference>
<evidence type="ECO:0000256" key="1">
    <source>
        <dbReference type="ARBA" id="ARBA00006484"/>
    </source>
</evidence>
<proteinExistence type="inferred from homology"/>
<dbReference type="Pfam" id="PF13561">
    <property type="entry name" value="adh_short_C2"/>
    <property type="match status" value="1"/>
</dbReference>
<dbReference type="InterPro" id="IPR036291">
    <property type="entry name" value="NAD(P)-bd_dom_sf"/>
</dbReference>
<dbReference type="PANTHER" id="PTHR43477:SF1">
    <property type="entry name" value="DIHYDROANTICAPSIN 7-DEHYDROGENASE"/>
    <property type="match status" value="1"/>
</dbReference>
<gene>
    <name evidence="3" type="ORF">GAGA_4440</name>
</gene>